<accession>A0A4S8JM11</accession>
<dbReference type="InterPro" id="IPR003245">
    <property type="entry name" value="Phytocyanin_dom"/>
</dbReference>
<dbReference type="Gene3D" id="2.60.40.420">
    <property type="entry name" value="Cupredoxins - blue copper proteins"/>
    <property type="match status" value="1"/>
</dbReference>
<reference evidence="2 3" key="1">
    <citation type="journal article" date="2019" name="Nat. Plants">
        <title>Genome sequencing of Musa balbisiana reveals subgenome evolution and function divergence in polyploid bananas.</title>
        <authorList>
            <person name="Yao X."/>
        </authorList>
    </citation>
    <scope>NUCLEOTIDE SEQUENCE [LARGE SCALE GENOMIC DNA]</scope>
    <source>
        <strain evidence="3">cv. DH-PKW</strain>
        <tissue evidence="2">Leaves</tissue>
    </source>
</reference>
<dbReference type="SUPFAM" id="SSF49503">
    <property type="entry name" value="Cupredoxins"/>
    <property type="match status" value="1"/>
</dbReference>
<dbReference type="Pfam" id="PF02298">
    <property type="entry name" value="Cu_bind_like"/>
    <property type="match status" value="1"/>
</dbReference>
<gene>
    <name evidence="2" type="ORF">C4D60_Mb01t03590</name>
</gene>
<feature type="domain" description="Phytocyanin" evidence="1">
    <location>
        <begin position="81"/>
        <end position="139"/>
    </location>
</feature>
<proteinExistence type="predicted"/>
<dbReference type="AlphaFoldDB" id="A0A4S8JM11"/>
<comment type="caution">
    <text evidence="2">The sequence shown here is derived from an EMBL/GenBank/DDBJ whole genome shotgun (WGS) entry which is preliminary data.</text>
</comment>
<dbReference type="GO" id="GO:0009055">
    <property type="term" value="F:electron transfer activity"/>
    <property type="evidence" value="ECO:0007669"/>
    <property type="project" value="InterPro"/>
</dbReference>
<protein>
    <recommendedName>
        <fullName evidence="1">Phytocyanin domain-containing protein</fullName>
    </recommendedName>
</protein>
<dbReference type="EMBL" id="PYDT01000004">
    <property type="protein sequence ID" value="THU62292.1"/>
    <property type="molecule type" value="Genomic_DNA"/>
</dbReference>
<sequence length="196" mass="21156">MLFWLGRLLNDRKKEPVFSVFFNLPLLHMPSSFSCTSFTLSLTFASGTHGQFAHCGGGNTALCWERRGRCHSTSGAAPCGFAYAAAEERILELRSSDKLEACDLDDPIGMYTSGVDKVSLDGEGARYFASSTPEKCKNGLKLRVHVVPRATNDEHTRFAAMSAEAAAAGPVPSASASVKAPQLSWIAFVIAVAMWF</sequence>
<keyword evidence="3" id="KW-1185">Reference proteome</keyword>
<organism evidence="2 3">
    <name type="scientific">Musa balbisiana</name>
    <name type="common">Banana</name>
    <dbReference type="NCBI Taxonomy" id="52838"/>
    <lineage>
        <taxon>Eukaryota</taxon>
        <taxon>Viridiplantae</taxon>
        <taxon>Streptophyta</taxon>
        <taxon>Embryophyta</taxon>
        <taxon>Tracheophyta</taxon>
        <taxon>Spermatophyta</taxon>
        <taxon>Magnoliopsida</taxon>
        <taxon>Liliopsida</taxon>
        <taxon>Zingiberales</taxon>
        <taxon>Musaceae</taxon>
        <taxon>Musa</taxon>
    </lineage>
</organism>
<dbReference type="InterPro" id="IPR008972">
    <property type="entry name" value="Cupredoxin"/>
</dbReference>
<dbReference type="Proteomes" id="UP000317650">
    <property type="component" value="Chromosome 1"/>
</dbReference>
<evidence type="ECO:0000313" key="3">
    <source>
        <dbReference type="Proteomes" id="UP000317650"/>
    </source>
</evidence>
<evidence type="ECO:0000313" key="2">
    <source>
        <dbReference type="EMBL" id="THU62292.1"/>
    </source>
</evidence>
<name>A0A4S8JM11_MUSBA</name>
<dbReference type="PROSITE" id="PS51257">
    <property type="entry name" value="PROKAR_LIPOPROTEIN"/>
    <property type="match status" value="1"/>
</dbReference>
<evidence type="ECO:0000259" key="1">
    <source>
        <dbReference type="Pfam" id="PF02298"/>
    </source>
</evidence>